<dbReference type="Gene3D" id="3.40.50.300">
    <property type="entry name" value="P-loop containing nucleotide triphosphate hydrolases"/>
    <property type="match status" value="1"/>
</dbReference>
<dbReference type="AlphaFoldDB" id="A0AAV1EDM8"/>
<dbReference type="FunFam" id="3.40.50.300:FF:001091">
    <property type="entry name" value="Probable disease resistance protein At1g61300"/>
    <property type="match status" value="1"/>
</dbReference>
<evidence type="ECO:0000256" key="3">
    <source>
        <dbReference type="ARBA" id="ARBA00008894"/>
    </source>
</evidence>
<dbReference type="Pfam" id="PF23598">
    <property type="entry name" value="LRR_14"/>
    <property type="match status" value="1"/>
</dbReference>
<dbReference type="InterPro" id="IPR021929">
    <property type="entry name" value="R1A-like_N"/>
</dbReference>
<dbReference type="GO" id="GO:0009626">
    <property type="term" value="P:plant-type hypersensitive response"/>
    <property type="evidence" value="ECO:0007669"/>
    <property type="project" value="UniProtKB-KW"/>
</dbReference>
<evidence type="ECO:0000256" key="4">
    <source>
        <dbReference type="ARBA" id="ARBA00022490"/>
    </source>
</evidence>
<dbReference type="InterPro" id="IPR058922">
    <property type="entry name" value="WHD_DRP"/>
</dbReference>
<evidence type="ECO:0000256" key="6">
    <source>
        <dbReference type="ARBA" id="ARBA00022667"/>
    </source>
</evidence>
<feature type="domain" description="Disease resistance protein winged helix" evidence="13">
    <location>
        <begin position="785"/>
        <end position="854"/>
    </location>
</feature>
<protein>
    <submittedName>
        <fullName evidence="15">OLC1v1019125C1</fullName>
    </submittedName>
</protein>
<dbReference type="PRINTS" id="PR00364">
    <property type="entry name" value="DISEASERSIST"/>
</dbReference>
<dbReference type="GO" id="GO:0051607">
    <property type="term" value="P:defense response to virus"/>
    <property type="evidence" value="ECO:0007669"/>
    <property type="project" value="UniProtKB-ARBA"/>
</dbReference>
<keyword evidence="7" id="KW-0677">Repeat</keyword>
<comment type="function">
    <text evidence="1">Confers resistance to late blight (Phytophthora infestans) races carrying the avirulence gene Avr1. Resistance proteins guard the plant against pathogens that contain an appropriate avirulence protein via an indirect interaction with this avirulence protein. That triggers a defense system including the hypersensitive response, which restricts the pathogen growth.</text>
</comment>
<evidence type="ECO:0000313" key="15">
    <source>
        <dbReference type="EMBL" id="CAI9117676.1"/>
    </source>
</evidence>
<gene>
    <name evidence="15" type="ORF">OLC1_LOCUS23701</name>
</gene>
<name>A0AAV1EDM8_OLDCO</name>
<evidence type="ECO:0000313" key="16">
    <source>
        <dbReference type="Proteomes" id="UP001161247"/>
    </source>
</evidence>
<reference evidence="15" key="1">
    <citation type="submission" date="2023-03" db="EMBL/GenBank/DDBJ databases">
        <authorList>
            <person name="Julca I."/>
        </authorList>
    </citation>
    <scope>NUCLEOTIDE SEQUENCE</scope>
</reference>
<dbReference type="EMBL" id="OX459126">
    <property type="protein sequence ID" value="CAI9117676.1"/>
    <property type="molecule type" value="Genomic_DNA"/>
</dbReference>
<evidence type="ECO:0000256" key="8">
    <source>
        <dbReference type="ARBA" id="ARBA00022741"/>
    </source>
</evidence>
<dbReference type="InterPro" id="IPR032675">
    <property type="entry name" value="LRR_dom_sf"/>
</dbReference>
<dbReference type="Pfam" id="PF12061">
    <property type="entry name" value="NB-LRR"/>
    <property type="match status" value="1"/>
</dbReference>
<accession>A0AAV1EDM8</accession>
<evidence type="ECO:0000256" key="10">
    <source>
        <dbReference type="ARBA" id="ARBA00022840"/>
    </source>
</evidence>
<dbReference type="InterPro" id="IPR055414">
    <property type="entry name" value="LRR_R13L4/SHOC2-like"/>
</dbReference>
<dbReference type="Proteomes" id="UP001161247">
    <property type="component" value="Chromosome 9"/>
</dbReference>
<dbReference type="InterPro" id="IPR002182">
    <property type="entry name" value="NB-ARC"/>
</dbReference>
<dbReference type="Gene3D" id="1.10.10.10">
    <property type="entry name" value="Winged helix-like DNA-binding domain superfamily/Winged helix DNA-binding domain"/>
    <property type="match status" value="1"/>
</dbReference>
<evidence type="ECO:0000256" key="2">
    <source>
        <dbReference type="ARBA" id="ARBA00004496"/>
    </source>
</evidence>
<evidence type="ECO:0000256" key="5">
    <source>
        <dbReference type="ARBA" id="ARBA00022614"/>
    </source>
</evidence>
<dbReference type="Gene3D" id="3.80.10.10">
    <property type="entry name" value="Ribonuclease Inhibitor"/>
    <property type="match status" value="1"/>
</dbReference>
<keyword evidence="9" id="KW-0611">Plant defense</keyword>
<keyword evidence="16" id="KW-1185">Reference proteome</keyword>
<comment type="similarity">
    <text evidence="3">Belongs to the disease resistance NB-LRR family.</text>
</comment>
<dbReference type="PANTHER" id="PTHR23155">
    <property type="entry name" value="DISEASE RESISTANCE PROTEIN RP"/>
    <property type="match status" value="1"/>
</dbReference>
<dbReference type="Gene3D" id="1.10.8.430">
    <property type="entry name" value="Helical domain of apoptotic protease-activating factors"/>
    <property type="match status" value="1"/>
</dbReference>
<dbReference type="Pfam" id="PF23559">
    <property type="entry name" value="WHD_DRP"/>
    <property type="match status" value="1"/>
</dbReference>
<keyword evidence="10" id="KW-0067">ATP-binding</keyword>
<evidence type="ECO:0000256" key="7">
    <source>
        <dbReference type="ARBA" id="ARBA00022737"/>
    </source>
</evidence>
<dbReference type="InterPro" id="IPR042197">
    <property type="entry name" value="Apaf_helical"/>
</dbReference>
<feature type="domain" description="Disease resistance R13L4/SHOC-2-like LRR" evidence="14">
    <location>
        <begin position="925"/>
        <end position="1190"/>
    </location>
</feature>
<dbReference type="InterPro" id="IPR036388">
    <property type="entry name" value="WH-like_DNA-bd_sf"/>
</dbReference>
<evidence type="ECO:0000259" key="12">
    <source>
        <dbReference type="Pfam" id="PF12061"/>
    </source>
</evidence>
<dbReference type="SUPFAM" id="SSF52058">
    <property type="entry name" value="L domain-like"/>
    <property type="match status" value="1"/>
</dbReference>
<keyword evidence="4" id="KW-0963">Cytoplasm</keyword>
<feature type="domain" description="NB-ARC" evidence="11">
    <location>
        <begin position="535"/>
        <end position="700"/>
    </location>
</feature>
<dbReference type="FunFam" id="1.10.10.10:FF:000322">
    <property type="entry name" value="Probable disease resistance protein At1g63360"/>
    <property type="match status" value="1"/>
</dbReference>
<dbReference type="InterPro" id="IPR044974">
    <property type="entry name" value="Disease_R_plants"/>
</dbReference>
<evidence type="ECO:0000259" key="11">
    <source>
        <dbReference type="Pfam" id="PF00931"/>
    </source>
</evidence>
<keyword evidence="6" id="KW-0381">Hypersensitive response</keyword>
<dbReference type="Pfam" id="PF00931">
    <property type="entry name" value="NB-ARC"/>
    <property type="match status" value="1"/>
</dbReference>
<sequence>MAVNCVQFALDVLESIRCEFPEWKASRLGQLNVLLRFLRTFYMCGRKRCKVVRCETILLDIEKTVHEHARQLQSICLGLKNANDRVISDARKLFRKGIKEFFVGINRFLREMKELYLIFSECSLETSDSLQEVKLEDIMDSLLDNLKDILQFMDSNGTPTSLIEGLEGNIRFLKNFILLAICQGLQHRQLEDLLSHIEGLIVNGARLTFMCRYGDNPQMNHVNELTRRIKPTEYHICKIYVKVLQDVSLGSLLSSHPTTPGSQRPVFRDFVDSLIFILWELLSIDNSCADTFSHHLQELFGDLTFLRFILRVHQKKLDELYEKLHDLIKVVVCEAGILVCYLFLQENEGGIDKELNILFLEFKEKFKLIKVEEKTQKFSFLKSSKFPQTDMMRFIDSVLEKLKFPNPNEADSAALAKSKFRTIHRDLAFLRSFLVDVTLQCDQNEKLQALQNRIVVVAYETEFVLDSLEIGDAIQDLLVLVDTIIEEIKLIKNEALETFHSKRQTSKVQNIVKTNSVIPSTGEIPLLDESVVGMEDEAETIISQLTRGTKQLDIFSIVGMPGLGKTTLTEKIYNDPSIVLHFHVRSWCCVSQVYSKRSLLLEILSGVIDDILDHREDDLAEVLYKNLKGKRYLIILDDLWDTSAWNSLRSSFPNDCNGSRILLTSRLHDVASQIKPDREPHNLRSLNKDESWELMQKKINNLEGCPPALISLGMEIAELCKGLPLMILIVAGILSNTNNDTWSEVAEGLRKGTLSTSEQCLQTLELSYSHLPDYLKSCFLYFGAFQADLRIRARELLWLWIAEGFVERTGKVCLQRVAEGYLLELIQRNLVIVSEKGLRGKVKYCAVHNLLHDFCMAKGNEEYFLRCLKEYDLGTSIETNTSYRLLVLCKIEDIAESRVLSPRLRSLFFRADYEERYARNWYNILYNLCQSRLLRVLDLRRINVGSFFPRVIESLVHLRYLGLSIEAPSLTIPSSIGKLSNLETFILERCRGDVSLPDTVWNMKLLQHLCLTGALGCWKFPTENPDASPNLANLETLSTVVFLSDHTMKEILRKSPNIRRLNCNLGATGDTGDCMILALDFMTQLESLTINQIPHDFHYLHLELPWNLKKLVISNFHLPWSKISVIGNLPNLEVLKLLKSAFVGKIWDLEEGSFPKLRFLKLAGLHLARWNWSESEDHFPCLNKLVLEGCRYLEEIPSALAYVSTLQTIEVFGCKSATSSVEIFKKTLMDMGNEDLKIIIQPTRRKRY</sequence>
<evidence type="ECO:0000259" key="14">
    <source>
        <dbReference type="Pfam" id="PF23598"/>
    </source>
</evidence>
<proteinExistence type="inferred from homology"/>
<dbReference type="GO" id="GO:0043531">
    <property type="term" value="F:ADP binding"/>
    <property type="evidence" value="ECO:0007669"/>
    <property type="project" value="InterPro"/>
</dbReference>
<dbReference type="SUPFAM" id="SSF52540">
    <property type="entry name" value="P-loop containing nucleoside triphosphate hydrolases"/>
    <property type="match status" value="1"/>
</dbReference>
<dbReference type="InterPro" id="IPR027417">
    <property type="entry name" value="P-loop_NTPase"/>
</dbReference>
<dbReference type="PANTHER" id="PTHR23155:SF1152">
    <property type="entry name" value="AAA+ ATPASE DOMAIN-CONTAINING PROTEIN"/>
    <property type="match status" value="1"/>
</dbReference>
<dbReference type="GO" id="GO:0005737">
    <property type="term" value="C:cytoplasm"/>
    <property type="evidence" value="ECO:0007669"/>
    <property type="project" value="UniProtKB-SubCell"/>
</dbReference>
<evidence type="ECO:0000259" key="13">
    <source>
        <dbReference type="Pfam" id="PF23559"/>
    </source>
</evidence>
<evidence type="ECO:0000256" key="9">
    <source>
        <dbReference type="ARBA" id="ARBA00022821"/>
    </source>
</evidence>
<evidence type="ECO:0000256" key="1">
    <source>
        <dbReference type="ARBA" id="ARBA00002074"/>
    </source>
</evidence>
<dbReference type="GO" id="GO:0005524">
    <property type="term" value="F:ATP binding"/>
    <property type="evidence" value="ECO:0007669"/>
    <property type="project" value="UniProtKB-KW"/>
</dbReference>
<keyword evidence="5" id="KW-0433">Leucine-rich repeat</keyword>
<keyword evidence="8" id="KW-0547">Nucleotide-binding</keyword>
<feature type="domain" description="Late blight resistance protein R1A-like N-terminal" evidence="12">
    <location>
        <begin position="118"/>
        <end position="370"/>
    </location>
</feature>
<comment type="subcellular location">
    <subcellularLocation>
        <location evidence="2">Cytoplasm</location>
    </subcellularLocation>
</comment>
<organism evidence="15 16">
    <name type="scientific">Oldenlandia corymbosa var. corymbosa</name>
    <dbReference type="NCBI Taxonomy" id="529605"/>
    <lineage>
        <taxon>Eukaryota</taxon>
        <taxon>Viridiplantae</taxon>
        <taxon>Streptophyta</taxon>
        <taxon>Embryophyta</taxon>
        <taxon>Tracheophyta</taxon>
        <taxon>Spermatophyta</taxon>
        <taxon>Magnoliopsida</taxon>
        <taxon>eudicotyledons</taxon>
        <taxon>Gunneridae</taxon>
        <taxon>Pentapetalae</taxon>
        <taxon>asterids</taxon>
        <taxon>lamiids</taxon>
        <taxon>Gentianales</taxon>
        <taxon>Rubiaceae</taxon>
        <taxon>Rubioideae</taxon>
        <taxon>Spermacoceae</taxon>
        <taxon>Hedyotis-Oldenlandia complex</taxon>
        <taxon>Oldenlandia</taxon>
    </lineage>
</organism>